<gene>
    <name evidence="1" type="ORF">MiSe_17110</name>
</gene>
<protein>
    <recommendedName>
        <fullName evidence="3">DUF29 domain-containing protein</fullName>
    </recommendedName>
</protein>
<proteinExistence type="predicted"/>
<comment type="caution">
    <text evidence="1">The sequence shown here is derived from an EMBL/GenBank/DDBJ whole genome shotgun (WGS) entry which is preliminary data.</text>
</comment>
<dbReference type="EMBL" id="BLAY01000020">
    <property type="protein sequence ID" value="GET36958.1"/>
    <property type="molecule type" value="Genomic_DNA"/>
</dbReference>
<organism evidence="1 2">
    <name type="scientific">Microseira wollei NIES-4236</name>
    <dbReference type="NCBI Taxonomy" id="2530354"/>
    <lineage>
        <taxon>Bacteria</taxon>
        <taxon>Bacillati</taxon>
        <taxon>Cyanobacteriota</taxon>
        <taxon>Cyanophyceae</taxon>
        <taxon>Oscillatoriophycideae</taxon>
        <taxon>Aerosakkonematales</taxon>
        <taxon>Aerosakkonemataceae</taxon>
        <taxon>Microseira</taxon>
    </lineage>
</organism>
<evidence type="ECO:0008006" key="3">
    <source>
        <dbReference type="Google" id="ProtNLM"/>
    </source>
</evidence>
<reference evidence="1" key="1">
    <citation type="submission" date="2019-10" db="EMBL/GenBank/DDBJ databases">
        <title>Draft genome sequece of Microseira wollei NIES-4236.</title>
        <authorList>
            <person name="Yamaguchi H."/>
            <person name="Suzuki S."/>
            <person name="Kawachi M."/>
        </authorList>
    </citation>
    <scope>NUCLEOTIDE SEQUENCE</scope>
    <source>
        <strain evidence="1">NIES-4236</strain>
    </source>
</reference>
<dbReference type="Proteomes" id="UP001050975">
    <property type="component" value="Unassembled WGS sequence"/>
</dbReference>
<dbReference type="Pfam" id="PF01724">
    <property type="entry name" value="DUF29"/>
    <property type="match status" value="1"/>
</dbReference>
<dbReference type="InterPro" id="IPR002636">
    <property type="entry name" value="DUF29"/>
</dbReference>
<evidence type="ECO:0000313" key="2">
    <source>
        <dbReference type="Proteomes" id="UP001050975"/>
    </source>
</evidence>
<dbReference type="PANTHER" id="PTHR34235">
    <property type="entry name" value="SLR1203 PROTEIN-RELATED"/>
    <property type="match status" value="1"/>
</dbReference>
<accession>A0AAV3X6I2</accession>
<sequence>MTTELQASQKSIYDTDFVGWVETTVEQLRTQDYANVDWENLIEEIEDMGKSEKRAIYSNLKILLLHLLKYRYQAEKRSNSWLASIVEHRQRIKKAFKESPSLQPYFTEIFNECYQDARELTAAETGLGIDEFPVENPFNAEAVLNSDYLPCGDDNGV</sequence>
<dbReference type="RefSeq" id="WP_226577597.1">
    <property type="nucleotide sequence ID" value="NZ_BLAY01000020.1"/>
</dbReference>
<evidence type="ECO:0000313" key="1">
    <source>
        <dbReference type="EMBL" id="GET36958.1"/>
    </source>
</evidence>
<dbReference type="AlphaFoldDB" id="A0AAV3X6I2"/>
<dbReference type="PANTHER" id="PTHR34235:SF3">
    <property type="entry name" value="SLR1203 PROTEIN"/>
    <property type="match status" value="1"/>
</dbReference>
<name>A0AAV3X6I2_9CYAN</name>
<keyword evidence="2" id="KW-1185">Reference proteome</keyword>
<dbReference type="Gene3D" id="1.20.1220.20">
    <property type="entry name" value="Uncharcterised protein PF01724"/>
    <property type="match status" value="1"/>
</dbReference>